<sequence length="55" mass="5927">MADWQTKSCGTLQALHTCSKPPNATPSTRSTSTQQNTSTNQHSNLQSPEQVLLNG</sequence>
<name>A0A0A9N567_ARUDO</name>
<organism evidence="2">
    <name type="scientific">Arundo donax</name>
    <name type="common">Giant reed</name>
    <name type="synonym">Donax arundinaceus</name>
    <dbReference type="NCBI Taxonomy" id="35708"/>
    <lineage>
        <taxon>Eukaryota</taxon>
        <taxon>Viridiplantae</taxon>
        <taxon>Streptophyta</taxon>
        <taxon>Embryophyta</taxon>
        <taxon>Tracheophyta</taxon>
        <taxon>Spermatophyta</taxon>
        <taxon>Magnoliopsida</taxon>
        <taxon>Liliopsida</taxon>
        <taxon>Poales</taxon>
        <taxon>Poaceae</taxon>
        <taxon>PACMAD clade</taxon>
        <taxon>Arundinoideae</taxon>
        <taxon>Arundineae</taxon>
        <taxon>Arundo</taxon>
    </lineage>
</organism>
<reference evidence="2" key="1">
    <citation type="submission" date="2014-09" db="EMBL/GenBank/DDBJ databases">
        <authorList>
            <person name="Magalhaes I.L.F."/>
            <person name="Oliveira U."/>
            <person name="Santos F.R."/>
            <person name="Vidigal T.H.D.A."/>
            <person name="Brescovit A.D."/>
            <person name="Santos A.J."/>
        </authorList>
    </citation>
    <scope>NUCLEOTIDE SEQUENCE</scope>
    <source>
        <tissue evidence="2">Shoot tissue taken approximately 20 cm above the soil surface</tissue>
    </source>
</reference>
<proteinExistence type="predicted"/>
<feature type="compositionally biased region" description="Low complexity" evidence="1">
    <location>
        <begin position="25"/>
        <end position="47"/>
    </location>
</feature>
<accession>A0A0A9N567</accession>
<evidence type="ECO:0000313" key="2">
    <source>
        <dbReference type="EMBL" id="JAD93931.1"/>
    </source>
</evidence>
<dbReference type="AlphaFoldDB" id="A0A0A9N567"/>
<feature type="region of interest" description="Disordered" evidence="1">
    <location>
        <begin position="15"/>
        <end position="55"/>
    </location>
</feature>
<reference evidence="2" key="2">
    <citation type="journal article" date="2015" name="Data Brief">
        <title>Shoot transcriptome of the giant reed, Arundo donax.</title>
        <authorList>
            <person name="Barrero R.A."/>
            <person name="Guerrero F.D."/>
            <person name="Moolhuijzen P."/>
            <person name="Goolsby J.A."/>
            <person name="Tidwell J."/>
            <person name="Bellgard S.E."/>
            <person name="Bellgard M.I."/>
        </authorList>
    </citation>
    <scope>NUCLEOTIDE SEQUENCE</scope>
    <source>
        <tissue evidence="2">Shoot tissue taken approximately 20 cm above the soil surface</tissue>
    </source>
</reference>
<dbReference type="EMBL" id="GBRH01203964">
    <property type="protein sequence ID" value="JAD93931.1"/>
    <property type="molecule type" value="Transcribed_RNA"/>
</dbReference>
<protein>
    <submittedName>
        <fullName evidence="2">Uncharacterized protein</fullName>
    </submittedName>
</protein>
<evidence type="ECO:0000256" key="1">
    <source>
        <dbReference type="SAM" id="MobiDB-lite"/>
    </source>
</evidence>